<dbReference type="InterPro" id="IPR011333">
    <property type="entry name" value="SKP1/BTB/POZ_sf"/>
</dbReference>
<dbReference type="Proteomes" id="UP000087766">
    <property type="component" value="Chromosome 5"/>
</dbReference>
<dbReference type="InterPro" id="IPR059007">
    <property type="entry name" value="ARM_At1g04390"/>
</dbReference>
<proteinExistence type="predicted"/>
<dbReference type="SUPFAM" id="SSF54695">
    <property type="entry name" value="POZ domain"/>
    <property type="match status" value="1"/>
</dbReference>
<dbReference type="Gene3D" id="1.25.10.10">
    <property type="entry name" value="Leucine-rich Repeat Variant"/>
    <property type="match status" value="1"/>
</dbReference>
<dbReference type="InterPro" id="IPR016024">
    <property type="entry name" value="ARM-type_fold"/>
</dbReference>
<dbReference type="RefSeq" id="XP_022637096.1">
    <property type="nucleotide sequence ID" value="XM_022781375.1"/>
</dbReference>
<evidence type="ECO:0000313" key="5">
    <source>
        <dbReference type="RefSeq" id="XP_022637096.1"/>
    </source>
</evidence>
<dbReference type="InterPro" id="IPR044953">
    <property type="entry name" value="At1g04390-like"/>
</dbReference>
<dbReference type="GeneID" id="106762378"/>
<comment type="pathway">
    <text evidence="2">Protein modification; protein ubiquitination.</text>
</comment>
<dbReference type="Pfam" id="PF00651">
    <property type="entry name" value="BTB"/>
    <property type="match status" value="1"/>
</dbReference>
<accession>A0A3Q0F0V7</accession>
<feature type="domain" description="BTB" evidence="3">
    <location>
        <begin position="752"/>
        <end position="833"/>
    </location>
</feature>
<dbReference type="Pfam" id="PF26522">
    <property type="entry name" value="ARM_6"/>
    <property type="match status" value="1"/>
</dbReference>
<evidence type="ECO:0000256" key="1">
    <source>
        <dbReference type="ARBA" id="ARBA00004184"/>
    </source>
</evidence>
<reference evidence="5" key="2">
    <citation type="submission" date="2025-08" db="UniProtKB">
        <authorList>
            <consortium name="RefSeq"/>
        </authorList>
    </citation>
    <scope>IDENTIFICATION</scope>
    <source>
        <tissue evidence="5">Leaf</tissue>
    </source>
</reference>
<organism evidence="4 5">
    <name type="scientific">Vigna radiata var. radiata</name>
    <name type="common">Mung bean</name>
    <name type="synonym">Phaseolus aureus</name>
    <dbReference type="NCBI Taxonomy" id="3916"/>
    <lineage>
        <taxon>Eukaryota</taxon>
        <taxon>Viridiplantae</taxon>
        <taxon>Streptophyta</taxon>
        <taxon>Embryophyta</taxon>
        <taxon>Tracheophyta</taxon>
        <taxon>Spermatophyta</taxon>
        <taxon>Magnoliopsida</taxon>
        <taxon>eudicotyledons</taxon>
        <taxon>Gunneridae</taxon>
        <taxon>Pentapetalae</taxon>
        <taxon>rosids</taxon>
        <taxon>fabids</taxon>
        <taxon>Fabales</taxon>
        <taxon>Fabaceae</taxon>
        <taxon>Papilionoideae</taxon>
        <taxon>50 kb inversion clade</taxon>
        <taxon>NPAAA clade</taxon>
        <taxon>indigoferoid/millettioid clade</taxon>
        <taxon>Phaseoleae</taxon>
        <taxon>Vigna</taxon>
    </lineage>
</organism>
<dbReference type="PROSITE" id="PS50097">
    <property type="entry name" value="BTB"/>
    <property type="match status" value="1"/>
</dbReference>
<dbReference type="Gene3D" id="3.30.710.10">
    <property type="entry name" value="Potassium Channel Kv1.1, Chain A"/>
    <property type="match status" value="2"/>
</dbReference>
<dbReference type="PANTHER" id="PTHR35918">
    <property type="entry name" value="OS06G0674800 PROTEIN"/>
    <property type="match status" value="1"/>
</dbReference>
<name>A0A3Q0F0V7_VIGRR</name>
<keyword evidence="4" id="KW-1185">Reference proteome</keyword>
<dbReference type="InterPro" id="IPR011989">
    <property type="entry name" value="ARM-like"/>
</dbReference>
<evidence type="ECO:0000256" key="2">
    <source>
        <dbReference type="ARBA" id="ARBA00004906"/>
    </source>
</evidence>
<gene>
    <name evidence="5" type="primary">LOC106762378</name>
</gene>
<dbReference type="CDD" id="cd18186">
    <property type="entry name" value="BTB_POZ_ZBTB_KLHL-like"/>
    <property type="match status" value="1"/>
</dbReference>
<dbReference type="SMART" id="SM00225">
    <property type="entry name" value="BTB"/>
    <property type="match status" value="1"/>
</dbReference>
<sequence>MKSGRDKEKENDRYISSHMQNLHRRLLHALNLGTRHFDEKTNRWRWQCANIEVQKNVLRSIGAFLDSLSGDARAARHAVVKESLPDILGALLWILQCKNEVLLSMASNVAVKLVSVLPNPLLQSHMLDLVYCLSSLLSSHQVEVAIPCATTLNFVISNLSATNEKDVMEALKETEASLRIVGNIKDFAEGVKKIEYFEEMTLLLSTILWRWPPSRFSVCNDVILMKGLANIHTKTDSSIKLALLKLYTSIALCDSAARRLIEDEEIFPQMFVQAMGKSNPHAIRIEGFRLAQCLLRSQDNCLKVVGLCGDALVEAIICGMTETRLTSKKFGNNHGSLSVEACQLALITRWAGDHHTNFWKQGIDRVLLSLLIENIEDQLFEPVLALEKQIYMAKEGLKANYHLGRRSYLWDILGWLTIHCGENLYPYTRGSELCIKLLITCACLSFVDTLEKWCRICQKDIDDHFQSEPVSRTVLMMIHSPCNSISSHTKFLLSDVLKVKGMPCLKSLLHTLDYTSSLESYGSFDKLQLVINLIGFTCLSSLPQYRRCIIESKGIKVIVLLLKRCLNNDIHIERQSFTPHLHTHERSCCCFDKEDWEGSNILLFYSLLALTEILHQCDLLQENPQQFSGEVTNITPQFVSKLQEIYKSNSFSHGVRWKSSKEIADEFVRGTVREVRLSSHVDYEALVLLLEYVYSGCLHASEETAKKLKILAKRCSLQPLFQMLDRQRPKWGLPFPNFNLTSAFGLAGSCFSDIILGAKSNELVGWTCDICSDTVPHMHVHKVILQSGCDYLQGLFRSGMQESHSQVIKVDISWQALIKLVQWFYSDELPGPPSGCLWDNMDDQEKLFNLQPYVELYWLAEFWILENIQKACFNVIMSCLDSSWRLSIRIIKMAYNLSLWKLVDIAANLMAPSYRQLRDSGELEEFDDALVDLIYSASIQLN</sequence>
<reference evidence="4" key="1">
    <citation type="journal article" date="2014" name="Nat. Commun.">
        <title>Genome sequence of mungbean and insights into evolution within Vigna species.</title>
        <authorList>
            <person name="Kang Y.J."/>
            <person name="Kim S.K."/>
            <person name="Kim M.Y."/>
            <person name="Lestari P."/>
            <person name="Kim K.H."/>
            <person name="Ha B.K."/>
            <person name="Jun T.H."/>
            <person name="Hwang W.J."/>
            <person name="Lee T."/>
            <person name="Lee J."/>
            <person name="Shim S."/>
            <person name="Yoon M.Y."/>
            <person name="Jang Y.E."/>
            <person name="Han K.S."/>
            <person name="Taeprayoon P."/>
            <person name="Yoon N."/>
            <person name="Somta P."/>
            <person name="Tanya P."/>
            <person name="Kim K.S."/>
            <person name="Gwag J.G."/>
            <person name="Moon J.K."/>
            <person name="Lee Y.H."/>
            <person name="Park B.S."/>
            <person name="Bombarely A."/>
            <person name="Doyle J.J."/>
            <person name="Jackson S.A."/>
            <person name="Schafleitner R."/>
            <person name="Srinives P."/>
            <person name="Varshney R.K."/>
            <person name="Lee S.H."/>
        </authorList>
    </citation>
    <scope>NUCLEOTIDE SEQUENCE [LARGE SCALE GENOMIC DNA]</scope>
    <source>
        <strain evidence="4">cv. VC1973A</strain>
    </source>
</reference>
<evidence type="ECO:0000259" key="3">
    <source>
        <dbReference type="PROSITE" id="PS50097"/>
    </source>
</evidence>
<protein>
    <submittedName>
        <fullName evidence="5">BTB/POZ domain-containing protein At1g04390 isoform X2</fullName>
    </submittedName>
</protein>
<dbReference type="AlphaFoldDB" id="A0A3Q0F0V7"/>
<dbReference type="SUPFAM" id="SSF48371">
    <property type="entry name" value="ARM repeat"/>
    <property type="match status" value="1"/>
</dbReference>
<dbReference type="InterPro" id="IPR000210">
    <property type="entry name" value="BTB/POZ_dom"/>
</dbReference>
<dbReference type="PANTHER" id="PTHR35918:SF1">
    <property type="entry name" value="BTB DOMAIN-CONTAINING PROTEIN"/>
    <property type="match status" value="1"/>
</dbReference>
<comment type="subcellular location">
    <subcellularLocation>
        <location evidence="1">Endomembrane system</location>
        <topology evidence="1">Peripheral membrane protein</topology>
    </subcellularLocation>
</comment>
<evidence type="ECO:0000313" key="4">
    <source>
        <dbReference type="Proteomes" id="UP000087766"/>
    </source>
</evidence>
<dbReference type="GO" id="GO:0012505">
    <property type="term" value="C:endomembrane system"/>
    <property type="evidence" value="ECO:0007669"/>
    <property type="project" value="UniProtKB-SubCell"/>
</dbReference>